<gene>
    <name evidence="1" type="ORF">ACFQ24_05125</name>
</gene>
<reference evidence="2" key="1">
    <citation type="journal article" date="2019" name="Int. J. Syst. Evol. Microbiol.">
        <title>The Global Catalogue of Microorganisms (GCM) 10K type strain sequencing project: providing services to taxonomists for standard genome sequencing and annotation.</title>
        <authorList>
            <consortium name="The Broad Institute Genomics Platform"/>
            <consortium name="The Broad Institute Genome Sequencing Center for Infectious Disease"/>
            <person name="Wu L."/>
            <person name="Ma J."/>
        </authorList>
    </citation>
    <scope>NUCLEOTIDE SEQUENCE [LARGE SCALE GENOMIC DNA]</scope>
    <source>
        <strain evidence="2">CCUG 54329</strain>
    </source>
</reference>
<dbReference type="RefSeq" id="WP_380909473.1">
    <property type="nucleotide sequence ID" value="NZ_JBHTLS010000086.1"/>
</dbReference>
<dbReference type="EMBL" id="JBHTLS010000086">
    <property type="protein sequence ID" value="MFD1104265.1"/>
    <property type="molecule type" value="Genomic_DNA"/>
</dbReference>
<sequence length="44" mass="5309">MSDDFRGILACYRSGQMSERQWQAHLSDPLFRIWLSKKENDHVR</sequence>
<accession>A0ABW3NYF2</accession>
<proteinExistence type="predicted"/>
<name>A0ABW3NYF2_9SPHN</name>
<dbReference type="Proteomes" id="UP001597203">
    <property type="component" value="Unassembled WGS sequence"/>
</dbReference>
<evidence type="ECO:0000313" key="2">
    <source>
        <dbReference type="Proteomes" id="UP001597203"/>
    </source>
</evidence>
<comment type="caution">
    <text evidence="1">The sequence shown here is derived from an EMBL/GenBank/DDBJ whole genome shotgun (WGS) entry which is preliminary data.</text>
</comment>
<evidence type="ECO:0000313" key="1">
    <source>
        <dbReference type="EMBL" id="MFD1104265.1"/>
    </source>
</evidence>
<protein>
    <submittedName>
        <fullName evidence="1">Uncharacterized protein</fullName>
    </submittedName>
</protein>
<organism evidence="1 2">
    <name type="scientific">Sphingobium olei</name>
    <dbReference type="NCBI Taxonomy" id="420955"/>
    <lineage>
        <taxon>Bacteria</taxon>
        <taxon>Pseudomonadati</taxon>
        <taxon>Pseudomonadota</taxon>
        <taxon>Alphaproteobacteria</taxon>
        <taxon>Sphingomonadales</taxon>
        <taxon>Sphingomonadaceae</taxon>
        <taxon>Sphingobium</taxon>
    </lineage>
</organism>
<keyword evidence="2" id="KW-1185">Reference proteome</keyword>